<evidence type="ECO:0000313" key="1">
    <source>
        <dbReference type="EMBL" id="QQK08901.1"/>
    </source>
</evidence>
<accession>A0AC61MTH3</accession>
<protein>
    <submittedName>
        <fullName evidence="1">D-alanyl-D-alanine carboxypeptidase</fullName>
    </submittedName>
</protein>
<keyword evidence="1" id="KW-0645">Protease</keyword>
<keyword evidence="1" id="KW-0378">Hydrolase</keyword>
<name>A0AC61MTH3_9FIRM</name>
<keyword evidence="1" id="KW-0121">Carboxypeptidase</keyword>
<evidence type="ECO:0000313" key="2">
    <source>
        <dbReference type="Proteomes" id="UP000595814"/>
    </source>
</evidence>
<dbReference type="EMBL" id="CP066744">
    <property type="protein sequence ID" value="QQK08901.1"/>
    <property type="molecule type" value="Genomic_DNA"/>
</dbReference>
<gene>
    <name evidence="1" type="ORF">JFY71_05025</name>
</gene>
<dbReference type="Proteomes" id="UP000595814">
    <property type="component" value="Chromosome"/>
</dbReference>
<proteinExistence type="predicted"/>
<reference evidence="1 2" key="1">
    <citation type="journal article" date="2022" name="Int. J. Syst. Evol. Microbiol.">
        <title>Miniphocaeibacter halophilus sp. nov., an ammonium-tolerant acetate-producing bacterium isolated from a biogas system.</title>
        <authorList>
            <person name="Schnurer A."/>
            <person name="Singh A."/>
            <person name="Bi S."/>
            <person name="Qiao W."/>
            <person name="Westerholm M."/>
        </authorList>
    </citation>
    <scope>NUCLEOTIDE SEQUENCE [LARGE SCALE GENOMIC DNA]</scope>
    <source>
        <strain evidence="1 2">AMB_01</strain>
    </source>
</reference>
<keyword evidence="2" id="KW-1185">Reference proteome</keyword>
<sequence>MKKNRKILLIIGIFLIIITSLILNFNVFSNNKFEDLTFESKNIYVYNITDEKEVLNINGEEKVAPASLTKIMTVITSIENIDDISKVAPVDKKTYQEMVAVNASMTGFYGNEQTTYRDLLYGTMLASGGESANSLAINISKTTEEFTKLMNEKAKEIGLNNTNFTNPEGLDEENNYSTAKDIAELIKNSLDNSEFREIFTKEEYVSTSTLDHPEGIEIKSTVLTALFDYEQNGFKIIGGKSGTTENAGFCWATLSEKNNREYICVVMGAETNEGRIEDTLKIMGEI</sequence>
<organism evidence="1 2">
    <name type="scientific">Miniphocaeibacter halophilus</name>
    <dbReference type="NCBI Taxonomy" id="2931922"/>
    <lineage>
        <taxon>Bacteria</taxon>
        <taxon>Bacillati</taxon>
        <taxon>Bacillota</taxon>
        <taxon>Tissierellia</taxon>
        <taxon>Tissierellales</taxon>
        <taxon>Peptoniphilaceae</taxon>
        <taxon>Miniphocaeibacter</taxon>
    </lineage>
</organism>